<gene>
    <name evidence="2" type="ORF">VTL71DRAFT_16287</name>
</gene>
<evidence type="ECO:0000256" key="1">
    <source>
        <dbReference type="SAM" id="Phobius"/>
    </source>
</evidence>
<keyword evidence="1" id="KW-1133">Transmembrane helix</keyword>
<sequence length="84" mass="9660">MEYAEIDDTVGWGKETLGGLTDLSIASPSFQHLQKYKTHQLPLPSFPGGSNVFLFLLFLSYTFRSFRPSTYCFYVAWIQPNMKQ</sequence>
<feature type="transmembrane region" description="Helical" evidence="1">
    <location>
        <begin position="45"/>
        <end position="63"/>
    </location>
</feature>
<comment type="caution">
    <text evidence="2">The sequence shown here is derived from an EMBL/GenBank/DDBJ whole genome shotgun (WGS) entry which is preliminary data.</text>
</comment>
<accession>A0ABR4CE03</accession>
<keyword evidence="1" id="KW-0472">Membrane</keyword>
<keyword evidence="1" id="KW-0812">Transmembrane</keyword>
<keyword evidence="3" id="KW-1185">Reference proteome</keyword>
<reference evidence="2 3" key="1">
    <citation type="journal article" date="2024" name="Commun. Biol.">
        <title>Comparative genomic analysis of thermophilic fungi reveals convergent evolutionary adaptations and gene losses.</title>
        <authorList>
            <person name="Steindorff A.S."/>
            <person name="Aguilar-Pontes M.V."/>
            <person name="Robinson A.J."/>
            <person name="Andreopoulos B."/>
            <person name="LaButti K."/>
            <person name="Kuo A."/>
            <person name="Mondo S."/>
            <person name="Riley R."/>
            <person name="Otillar R."/>
            <person name="Haridas S."/>
            <person name="Lipzen A."/>
            <person name="Grimwood J."/>
            <person name="Schmutz J."/>
            <person name="Clum A."/>
            <person name="Reid I.D."/>
            <person name="Moisan M.C."/>
            <person name="Butler G."/>
            <person name="Nguyen T.T.M."/>
            <person name="Dewar K."/>
            <person name="Conant G."/>
            <person name="Drula E."/>
            <person name="Henrissat B."/>
            <person name="Hansel C."/>
            <person name="Singer S."/>
            <person name="Hutchinson M.I."/>
            <person name="de Vries R.P."/>
            <person name="Natvig D.O."/>
            <person name="Powell A.J."/>
            <person name="Tsang A."/>
            <person name="Grigoriev I.V."/>
        </authorList>
    </citation>
    <scope>NUCLEOTIDE SEQUENCE [LARGE SCALE GENOMIC DNA]</scope>
    <source>
        <strain evidence="2 3">CBS 494.80</strain>
    </source>
</reference>
<dbReference type="EMBL" id="JAZHXI010000009">
    <property type="protein sequence ID" value="KAL2068189.1"/>
    <property type="molecule type" value="Genomic_DNA"/>
</dbReference>
<organism evidence="2 3">
    <name type="scientific">Oculimacula yallundae</name>
    <dbReference type="NCBI Taxonomy" id="86028"/>
    <lineage>
        <taxon>Eukaryota</taxon>
        <taxon>Fungi</taxon>
        <taxon>Dikarya</taxon>
        <taxon>Ascomycota</taxon>
        <taxon>Pezizomycotina</taxon>
        <taxon>Leotiomycetes</taxon>
        <taxon>Helotiales</taxon>
        <taxon>Ploettnerulaceae</taxon>
        <taxon>Oculimacula</taxon>
    </lineage>
</organism>
<evidence type="ECO:0000313" key="2">
    <source>
        <dbReference type="EMBL" id="KAL2068189.1"/>
    </source>
</evidence>
<name>A0ABR4CE03_9HELO</name>
<proteinExistence type="predicted"/>
<dbReference type="Proteomes" id="UP001595075">
    <property type="component" value="Unassembled WGS sequence"/>
</dbReference>
<protein>
    <submittedName>
        <fullName evidence="2">Uncharacterized protein</fullName>
    </submittedName>
</protein>
<evidence type="ECO:0000313" key="3">
    <source>
        <dbReference type="Proteomes" id="UP001595075"/>
    </source>
</evidence>